<evidence type="ECO:0000259" key="8">
    <source>
        <dbReference type="Pfam" id="PF01266"/>
    </source>
</evidence>
<dbReference type="GO" id="GO:0009331">
    <property type="term" value="C:glycerol-3-phosphate dehydrogenase (FAD) complex"/>
    <property type="evidence" value="ECO:0007669"/>
    <property type="project" value="UniProtKB-UniRule"/>
</dbReference>
<evidence type="ECO:0000256" key="5">
    <source>
        <dbReference type="ARBA" id="ARBA00023002"/>
    </source>
</evidence>
<dbReference type="Pfam" id="PF01266">
    <property type="entry name" value="DAO"/>
    <property type="match status" value="1"/>
</dbReference>
<reference evidence="10" key="2">
    <citation type="submission" date="2020-09" db="EMBL/GenBank/DDBJ databases">
        <authorList>
            <person name="Sun Q."/>
            <person name="Zhou Y."/>
        </authorList>
    </citation>
    <scope>NUCLEOTIDE SEQUENCE</scope>
    <source>
        <strain evidence="10">CGMCC 1.15320</strain>
    </source>
</reference>
<dbReference type="PANTHER" id="PTHR11985:SF15">
    <property type="entry name" value="GLYCEROL-3-PHOSPHATE DEHYDROGENASE, MITOCHONDRIAL"/>
    <property type="match status" value="1"/>
</dbReference>
<evidence type="ECO:0000256" key="6">
    <source>
        <dbReference type="RuleBase" id="RU361217"/>
    </source>
</evidence>
<dbReference type="SUPFAM" id="SSF51905">
    <property type="entry name" value="FAD/NAD(P)-binding domain"/>
    <property type="match status" value="1"/>
</dbReference>
<dbReference type="PROSITE" id="PS00978">
    <property type="entry name" value="FAD_G3PDH_2"/>
    <property type="match status" value="1"/>
</dbReference>
<feature type="domain" description="FAD dependent oxidoreductase" evidence="8">
    <location>
        <begin position="7"/>
        <end position="335"/>
    </location>
</feature>
<feature type="compositionally biased region" description="Basic residues" evidence="7">
    <location>
        <begin position="512"/>
        <end position="523"/>
    </location>
</feature>
<dbReference type="PRINTS" id="PR01001">
    <property type="entry name" value="FADG3PDH"/>
</dbReference>
<name>A0A916REJ5_9HYPH</name>
<evidence type="ECO:0000313" key="11">
    <source>
        <dbReference type="Proteomes" id="UP000636264"/>
    </source>
</evidence>
<organism evidence="10 11">
    <name type="scientific">Nitratireductor aestuarii</name>
    <dbReference type="NCBI Taxonomy" id="1735103"/>
    <lineage>
        <taxon>Bacteria</taxon>
        <taxon>Pseudomonadati</taxon>
        <taxon>Pseudomonadota</taxon>
        <taxon>Alphaproteobacteria</taxon>
        <taxon>Hyphomicrobiales</taxon>
        <taxon>Phyllobacteriaceae</taxon>
        <taxon>Nitratireductor</taxon>
    </lineage>
</organism>
<dbReference type="NCBIfam" id="NF008899">
    <property type="entry name" value="PRK12266.1"/>
    <property type="match status" value="1"/>
</dbReference>
<evidence type="ECO:0000256" key="1">
    <source>
        <dbReference type="ARBA" id="ARBA00001974"/>
    </source>
</evidence>
<keyword evidence="5 6" id="KW-0560">Oxidoreductase</keyword>
<evidence type="ECO:0000256" key="7">
    <source>
        <dbReference type="SAM" id="MobiDB-lite"/>
    </source>
</evidence>
<dbReference type="SUPFAM" id="SSF54373">
    <property type="entry name" value="FAD-linked reductases, C-terminal domain"/>
    <property type="match status" value="1"/>
</dbReference>
<keyword evidence="11" id="KW-1185">Reference proteome</keyword>
<comment type="similarity">
    <text evidence="2 6">Belongs to the FAD-dependent glycerol-3-phosphate dehydrogenase family.</text>
</comment>
<dbReference type="PROSITE" id="PS00977">
    <property type="entry name" value="FAD_G3PDH_1"/>
    <property type="match status" value="1"/>
</dbReference>
<dbReference type="RefSeq" id="WP_244630182.1">
    <property type="nucleotide sequence ID" value="NZ_BMIF01000001.1"/>
</dbReference>
<dbReference type="Pfam" id="PF16901">
    <property type="entry name" value="DAO_C"/>
    <property type="match status" value="1"/>
</dbReference>
<dbReference type="Gene3D" id="6.10.250.1890">
    <property type="match status" value="1"/>
</dbReference>
<dbReference type="AlphaFoldDB" id="A0A916REJ5"/>
<dbReference type="PANTHER" id="PTHR11985">
    <property type="entry name" value="GLYCEROL-3-PHOSPHATE DEHYDROGENASE"/>
    <property type="match status" value="1"/>
</dbReference>
<accession>A0A916REJ5</accession>
<dbReference type="NCBIfam" id="NF009906">
    <property type="entry name" value="PRK13369.1"/>
    <property type="match status" value="1"/>
</dbReference>
<dbReference type="InterPro" id="IPR006076">
    <property type="entry name" value="FAD-dep_OxRdtase"/>
</dbReference>
<evidence type="ECO:0000256" key="2">
    <source>
        <dbReference type="ARBA" id="ARBA00007330"/>
    </source>
</evidence>
<gene>
    <name evidence="10" type="ORF">GCM10011385_03380</name>
</gene>
<evidence type="ECO:0000259" key="9">
    <source>
        <dbReference type="Pfam" id="PF16901"/>
    </source>
</evidence>
<feature type="region of interest" description="Disordered" evidence="7">
    <location>
        <begin position="495"/>
        <end position="523"/>
    </location>
</feature>
<dbReference type="InterPro" id="IPR036188">
    <property type="entry name" value="FAD/NAD-bd_sf"/>
</dbReference>
<evidence type="ECO:0000313" key="10">
    <source>
        <dbReference type="EMBL" id="GGA53291.1"/>
    </source>
</evidence>
<keyword evidence="4" id="KW-0274">FAD</keyword>
<dbReference type="InterPro" id="IPR038299">
    <property type="entry name" value="DAO_C_sf"/>
</dbReference>
<evidence type="ECO:0000256" key="3">
    <source>
        <dbReference type="ARBA" id="ARBA00022630"/>
    </source>
</evidence>
<evidence type="ECO:0000256" key="4">
    <source>
        <dbReference type="ARBA" id="ARBA00022827"/>
    </source>
</evidence>
<comment type="catalytic activity">
    <reaction evidence="6">
        <text>a quinone + sn-glycerol 3-phosphate = dihydroxyacetone phosphate + a quinol</text>
        <dbReference type="Rhea" id="RHEA:18977"/>
        <dbReference type="ChEBI" id="CHEBI:24646"/>
        <dbReference type="ChEBI" id="CHEBI:57597"/>
        <dbReference type="ChEBI" id="CHEBI:57642"/>
        <dbReference type="ChEBI" id="CHEBI:132124"/>
        <dbReference type="EC" id="1.1.5.3"/>
    </reaction>
</comment>
<dbReference type="GO" id="GO:0004368">
    <property type="term" value="F:glycerol-3-phosphate dehydrogenase (quinone) activity"/>
    <property type="evidence" value="ECO:0007669"/>
    <property type="project" value="UniProtKB-EC"/>
</dbReference>
<dbReference type="EC" id="1.1.5.3" evidence="6"/>
<reference evidence="10" key="1">
    <citation type="journal article" date="2014" name="Int. J. Syst. Evol. Microbiol.">
        <title>Complete genome sequence of Corynebacterium casei LMG S-19264T (=DSM 44701T), isolated from a smear-ripened cheese.</title>
        <authorList>
            <consortium name="US DOE Joint Genome Institute (JGI-PGF)"/>
            <person name="Walter F."/>
            <person name="Albersmeier A."/>
            <person name="Kalinowski J."/>
            <person name="Ruckert C."/>
        </authorList>
    </citation>
    <scope>NUCLEOTIDE SEQUENCE</scope>
    <source>
        <strain evidence="10">CGMCC 1.15320</strain>
    </source>
</reference>
<sequence length="523" mass="58180">MTEDVFDLLIVGGGVNGCGIARDAVGRGYSVVLAEMGDLASGTSSASTKLVHGGLRYLKQSEFRLVREALREREVLWRNAPHIIRPGRFILPVVEGLSSAWLIRIGLLLYDTLGGFSTLGRTRPLDLRKDPAGKPLKKHLRKAFEYSDCIVDDARLVVFNAMDAAKRGASIRTHTKVIRAEEEGDHWAITLQDMDNGRREFVRARMIVNAAGPWADEMLPLLGAHAADHHLRLVKGSHIVIPRKFDDPRAYIFQNRDGRIIFAIPYEQDFTLIGTTDEDFAGDPGEATISEAETRYLCEAASAYFEEPVTLEEVVWSYAGVRPLYDDGAARAQDATRDYVLKVDRHGALRVLNVFGGKITTYRRLAEAALGMIAGEIGQRGREWTADAPLPGGDFPAAEYDRKVMCLLRAFPFLDRPHARRLVRLYGTLAHDVLGTASSVADLGRHFGADLYECELCYLAAQEWARSGEDVLWRRTKLGLHLSEAERAEVAKFMHARNSTPPLKPPSEKSKKQGVRRKVATPH</sequence>
<dbReference type="InterPro" id="IPR031656">
    <property type="entry name" value="DAO_C"/>
</dbReference>
<dbReference type="Gene3D" id="3.30.9.10">
    <property type="entry name" value="D-Amino Acid Oxidase, subunit A, domain 2"/>
    <property type="match status" value="1"/>
</dbReference>
<dbReference type="EMBL" id="BMIF01000001">
    <property type="protein sequence ID" value="GGA53291.1"/>
    <property type="molecule type" value="Genomic_DNA"/>
</dbReference>
<dbReference type="Proteomes" id="UP000636264">
    <property type="component" value="Unassembled WGS sequence"/>
</dbReference>
<dbReference type="InterPro" id="IPR000447">
    <property type="entry name" value="G3P_DH_FAD-dep"/>
</dbReference>
<dbReference type="GO" id="GO:0046168">
    <property type="term" value="P:glycerol-3-phosphate catabolic process"/>
    <property type="evidence" value="ECO:0007669"/>
    <property type="project" value="TreeGrafter"/>
</dbReference>
<comment type="cofactor">
    <cofactor evidence="1 6">
        <name>FAD</name>
        <dbReference type="ChEBI" id="CHEBI:57692"/>
    </cofactor>
</comment>
<protein>
    <recommendedName>
        <fullName evidence="6">Glycerol-3-phosphate dehydrogenase</fullName>
        <ecNumber evidence="6">1.1.5.3</ecNumber>
    </recommendedName>
</protein>
<dbReference type="Gene3D" id="3.50.50.60">
    <property type="entry name" value="FAD/NAD(P)-binding domain"/>
    <property type="match status" value="1"/>
</dbReference>
<dbReference type="Gene3D" id="1.10.8.870">
    <property type="entry name" value="Alpha-glycerophosphate oxidase, cap domain"/>
    <property type="match status" value="1"/>
</dbReference>
<proteinExistence type="inferred from homology"/>
<comment type="caution">
    <text evidence="10">The sequence shown here is derived from an EMBL/GenBank/DDBJ whole genome shotgun (WGS) entry which is preliminary data.</text>
</comment>
<feature type="domain" description="Alpha-glycerophosphate oxidase C-terminal" evidence="9">
    <location>
        <begin position="385"/>
        <end position="492"/>
    </location>
</feature>
<keyword evidence="3 6" id="KW-0285">Flavoprotein</keyword>